<dbReference type="AlphaFoldDB" id="A0A9C6WX51"/>
<evidence type="ECO:0000313" key="2">
    <source>
        <dbReference type="RefSeq" id="XP_052119523.1"/>
    </source>
</evidence>
<accession>A0A9C6WX51</accession>
<protein>
    <submittedName>
        <fullName evidence="2">Uncharacterized protein LOC127748762</fullName>
    </submittedName>
</protein>
<keyword evidence="1" id="KW-1185">Reference proteome</keyword>
<proteinExistence type="predicted"/>
<dbReference type="Proteomes" id="UP000504606">
    <property type="component" value="Unplaced"/>
</dbReference>
<organism evidence="1 2">
    <name type="scientific">Frankliniella occidentalis</name>
    <name type="common">Western flower thrips</name>
    <name type="synonym">Euthrips occidentalis</name>
    <dbReference type="NCBI Taxonomy" id="133901"/>
    <lineage>
        <taxon>Eukaryota</taxon>
        <taxon>Metazoa</taxon>
        <taxon>Ecdysozoa</taxon>
        <taxon>Arthropoda</taxon>
        <taxon>Hexapoda</taxon>
        <taxon>Insecta</taxon>
        <taxon>Pterygota</taxon>
        <taxon>Neoptera</taxon>
        <taxon>Paraneoptera</taxon>
        <taxon>Thysanoptera</taxon>
        <taxon>Terebrantia</taxon>
        <taxon>Thripoidea</taxon>
        <taxon>Thripidae</taxon>
        <taxon>Frankliniella</taxon>
    </lineage>
</organism>
<evidence type="ECO:0000313" key="1">
    <source>
        <dbReference type="Proteomes" id="UP000504606"/>
    </source>
</evidence>
<name>A0A9C6WX51_FRAOC</name>
<dbReference type="KEGG" id="foc:127748762"/>
<dbReference type="RefSeq" id="XP_052119523.1">
    <property type="nucleotide sequence ID" value="XM_052263563.1"/>
</dbReference>
<dbReference type="GeneID" id="127748762"/>
<gene>
    <name evidence="2" type="primary">LOC127748762</name>
</gene>
<reference evidence="2" key="1">
    <citation type="submission" date="2025-08" db="UniProtKB">
        <authorList>
            <consortium name="RefSeq"/>
        </authorList>
    </citation>
    <scope>IDENTIFICATION</scope>
    <source>
        <tissue evidence="2">Whole organism</tissue>
    </source>
</reference>
<sequence length="356" mass="39672">MKSAVPSLNIPTQDTLACLSTSTNESEVSVVDINAGILTTDGDCWEEMDVKQEVKFNPDAENMSQFHPQNSTVQDFPRPLGVPLLSCNSMTNDAFKYVTGLSKCCFEKFLNILTVSPFTLPACDLSAGNQLFLTLCKMKCNFSFDHLSVVLKVEPNAAFIVFSFWTYTIFRVMKSMCHVSKIREGKLLGSISIGLVQVNVLKHYTSCIDYMSSFPQVSTSLKGIVAVDDSEIRLYYCSKLYDECVSADVMLQNSGLKKSLGATSFLASESLLLSNYFKNCTAKVTPIVSDCVCGKDAMTRYQASKFAMSRKCFQCLVEMYRILADGIPTNLTIMQSEIFFSCMMMLNLREDLFMSD</sequence>